<reference evidence="3" key="2">
    <citation type="submission" date="2020-09" db="EMBL/GenBank/DDBJ databases">
        <authorList>
            <person name="Sun Q."/>
            <person name="Zhou Y."/>
        </authorList>
    </citation>
    <scope>NUCLEOTIDE SEQUENCE</scope>
    <source>
        <strain evidence="3">CGMCC 1.12360</strain>
    </source>
</reference>
<evidence type="ECO:0000313" key="4">
    <source>
        <dbReference type="Proteomes" id="UP000602050"/>
    </source>
</evidence>
<name>A0A8J2TQR2_9BACI</name>
<dbReference type="EMBL" id="BMEV01000065">
    <property type="protein sequence ID" value="GFZ85964.1"/>
    <property type="molecule type" value="Genomic_DNA"/>
</dbReference>
<dbReference type="GO" id="GO:0016747">
    <property type="term" value="F:acyltransferase activity, transferring groups other than amino-acyl groups"/>
    <property type="evidence" value="ECO:0007669"/>
    <property type="project" value="InterPro"/>
</dbReference>
<dbReference type="SUPFAM" id="SSF56317">
    <property type="entry name" value="Carbon-nitrogen hydrolase"/>
    <property type="match status" value="1"/>
</dbReference>
<dbReference type="CDD" id="cd07574">
    <property type="entry name" value="nitrilase_Rim1_like"/>
    <property type="match status" value="1"/>
</dbReference>
<gene>
    <name evidence="3" type="primary">yhcX</name>
    <name evidence="3" type="ORF">GCM10010978_27510</name>
</gene>
<keyword evidence="3" id="KW-0378">Hydrolase</keyword>
<dbReference type="CDD" id="cd04301">
    <property type="entry name" value="NAT_SF"/>
    <property type="match status" value="1"/>
</dbReference>
<sequence>MTQLDLSNEDQKLIVRNIRKEDVDEIVKLAQLGFGNPAIAFTKKQYLSHIEIFPEGQVCVEYKGKIVGSCSSLIINFDEYGKEHTIDEISGNGYITNHNPNGKNLYGIDVVVHPDYRHMKIGRRLYEARREICKRYNLKSIIFGGRLPNYHKYADKMSVHEYVEQVQKKNIYDPVLTFQLMNGFKVKGILPDYLKHDTESLKYATLMEWENVDYVPKNITYYQHARPVRIAAVQYKLRELTSFADFKTQCEFFVDMSSRRRADFVVFPENFTLQLLSFIDEKVPSKQVRKISQYTEQFIESFSDLAIRHSVNIVAGSQFVVKNGHIYNVGYLFHRNGKIDSQYKLHVTNDEKKWWGIQPGKTLKVFDTDSGKVAILLGYDIQFADVAETAVNEGAEILFTPFSAEDMQGYLRTRYCAQARAVENQVYTVLSGLVGNLPNVHHLNGQYAQSAIFSPADFSFPGKGIVSESEANTETVTIGDVDLVALHRNRKVGTVTPLLDRKQRKFLLAVKKKQDDVKV</sequence>
<dbReference type="GO" id="GO:0016787">
    <property type="term" value="F:hydrolase activity"/>
    <property type="evidence" value="ECO:0007669"/>
    <property type="project" value="UniProtKB-KW"/>
</dbReference>
<dbReference type="SUPFAM" id="SSF55729">
    <property type="entry name" value="Acyl-CoA N-acyltransferases (Nat)"/>
    <property type="match status" value="1"/>
</dbReference>
<evidence type="ECO:0000259" key="2">
    <source>
        <dbReference type="PROSITE" id="PS51186"/>
    </source>
</evidence>
<dbReference type="AlphaFoldDB" id="A0A8J2TQR2"/>
<comment type="caution">
    <text evidence="3">The sequence shown here is derived from an EMBL/GenBank/DDBJ whole genome shotgun (WGS) entry which is preliminary data.</text>
</comment>
<keyword evidence="4" id="KW-1185">Reference proteome</keyword>
<proteinExistence type="predicted"/>
<feature type="domain" description="CN hydrolase" evidence="1">
    <location>
        <begin position="228"/>
        <end position="483"/>
    </location>
</feature>
<dbReference type="Pfam" id="PF00583">
    <property type="entry name" value="Acetyltransf_1"/>
    <property type="match status" value="1"/>
</dbReference>
<evidence type="ECO:0000313" key="3">
    <source>
        <dbReference type="EMBL" id="GFZ85964.1"/>
    </source>
</evidence>
<feature type="domain" description="N-acetyltransferase" evidence="2">
    <location>
        <begin position="13"/>
        <end position="212"/>
    </location>
</feature>
<protein>
    <submittedName>
        <fullName evidence="3">Hydrolase YhcX</fullName>
    </submittedName>
</protein>
<dbReference type="Gene3D" id="3.40.630.30">
    <property type="match status" value="1"/>
</dbReference>
<dbReference type="Gene3D" id="3.60.110.10">
    <property type="entry name" value="Carbon-nitrogen hydrolase"/>
    <property type="match status" value="1"/>
</dbReference>
<dbReference type="PROSITE" id="PS50263">
    <property type="entry name" value="CN_HYDROLASE"/>
    <property type="match status" value="1"/>
</dbReference>
<dbReference type="InterPro" id="IPR000182">
    <property type="entry name" value="GNAT_dom"/>
</dbReference>
<dbReference type="PROSITE" id="PS51186">
    <property type="entry name" value="GNAT"/>
    <property type="match status" value="1"/>
</dbReference>
<organism evidence="3 4">
    <name type="scientific">Compostibacillus humi</name>
    <dbReference type="NCBI Taxonomy" id="1245525"/>
    <lineage>
        <taxon>Bacteria</taxon>
        <taxon>Bacillati</taxon>
        <taxon>Bacillota</taxon>
        <taxon>Bacilli</taxon>
        <taxon>Bacillales</taxon>
        <taxon>Bacillaceae</taxon>
        <taxon>Compostibacillus</taxon>
    </lineage>
</organism>
<dbReference type="InterPro" id="IPR016181">
    <property type="entry name" value="Acyl_CoA_acyltransferase"/>
</dbReference>
<dbReference type="PANTHER" id="PTHR23088">
    <property type="entry name" value="NITRILASE-RELATED"/>
    <property type="match status" value="1"/>
</dbReference>
<dbReference type="Proteomes" id="UP000602050">
    <property type="component" value="Unassembled WGS sequence"/>
</dbReference>
<dbReference type="PANTHER" id="PTHR23088:SF50">
    <property type="entry name" value="HYDROLASE YHCX"/>
    <property type="match status" value="1"/>
</dbReference>
<dbReference type="InterPro" id="IPR036526">
    <property type="entry name" value="C-N_Hydrolase_sf"/>
</dbReference>
<accession>A0A8J2TQR2</accession>
<dbReference type="InterPro" id="IPR003010">
    <property type="entry name" value="C-N_Hydrolase"/>
</dbReference>
<evidence type="ECO:0000259" key="1">
    <source>
        <dbReference type="PROSITE" id="PS50263"/>
    </source>
</evidence>
<reference evidence="3" key="1">
    <citation type="journal article" date="2014" name="Int. J. Syst. Evol. Microbiol.">
        <title>Complete genome sequence of Corynebacterium casei LMG S-19264T (=DSM 44701T), isolated from a smear-ripened cheese.</title>
        <authorList>
            <consortium name="US DOE Joint Genome Institute (JGI-PGF)"/>
            <person name="Walter F."/>
            <person name="Albersmeier A."/>
            <person name="Kalinowski J."/>
            <person name="Ruckert C."/>
        </authorList>
    </citation>
    <scope>NUCLEOTIDE SEQUENCE</scope>
    <source>
        <strain evidence="3">CGMCC 1.12360</strain>
    </source>
</reference>
<dbReference type="Pfam" id="PF00795">
    <property type="entry name" value="CN_hydrolase"/>
    <property type="match status" value="1"/>
</dbReference>